<gene>
    <name evidence="1" type="ORF">AWB69_01902</name>
</gene>
<protein>
    <submittedName>
        <fullName evidence="1">Uncharacterized protein</fullName>
    </submittedName>
</protein>
<accession>A0A158G0U4</accession>
<proteinExistence type="predicted"/>
<dbReference type="AlphaFoldDB" id="A0A158G0U4"/>
<name>A0A158G0U4_9BURK</name>
<sequence length="71" mass="7762">MAETTPDSSRAQRAMSANAARVIETTRQAWLAAAAQPVGDIATQPRPPRFSRRPIVANLALAMNFWSTRPL</sequence>
<evidence type="ECO:0000313" key="2">
    <source>
        <dbReference type="Proteomes" id="UP000054683"/>
    </source>
</evidence>
<dbReference type="RefSeq" id="WP_062084599.1">
    <property type="nucleotide sequence ID" value="NZ_FCOK02000009.1"/>
</dbReference>
<dbReference type="OrthoDB" id="9032541at2"/>
<organism evidence="1 2">
    <name type="scientific">Caballeronia udeis</name>
    <dbReference type="NCBI Taxonomy" id="1232866"/>
    <lineage>
        <taxon>Bacteria</taxon>
        <taxon>Pseudomonadati</taxon>
        <taxon>Pseudomonadota</taxon>
        <taxon>Betaproteobacteria</taxon>
        <taxon>Burkholderiales</taxon>
        <taxon>Burkholderiaceae</taxon>
        <taxon>Caballeronia</taxon>
    </lineage>
</organism>
<dbReference type="Proteomes" id="UP000054683">
    <property type="component" value="Unassembled WGS sequence"/>
</dbReference>
<dbReference type="EMBL" id="FCOK02000009">
    <property type="protein sequence ID" value="SAL25642.1"/>
    <property type="molecule type" value="Genomic_DNA"/>
</dbReference>
<reference evidence="1 2" key="1">
    <citation type="submission" date="2016-01" db="EMBL/GenBank/DDBJ databases">
        <authorList>
            <person name="Oliw E.H."/>
        </authorList>
    </citation>
    <scope>NUCLEOTIDE SEQUENCE [LARGE SCALE GENOMIC DNA]</scope>
    <source>
        <strain evidence="1">LMG 27134</strain>
    </source>
</reference>
<evidence type="ECO:0000313" key="1">
    <source>
        <dbReference type="EMBL" id="SAL25642.1"/>
    </source>
</evidence>